<dbReference type="GO" id="GO:0005694">
    <property type="term" value="C:chromosome"/>
    <property type="evidence" value="ECO:0007669"/>
    <property type="project" value="TreeGrafter"/>
</dbReference>
<dbReference type="EMBL" id="JH658173">
    <property type="protein sequence ID" value="EXM13172.1"/>
    <property type="molecule type" value="Genomic_DNA"/>
</dbReference>
<gene>
    <name evidence="6" type="ORF">FOTG_18366</name>
</gene>
<evidence type="ECO:0000256" key="4">
    <source>
        <dbReference type="SAM" id="MobiDB-lite"/>
    </source>
</evidence>
<dbReference type="GO" id="GO:0009378">
    <property type="term" value="F:four-way junction helicase activity"/>
    <property type="evidence" value="ECO:0007669"/>
    <property type="project" value="TreeGrafter"/>
</dbReference>
<accession>X0KWL0</accession>
<dbReference type="Proteomes" id="UP000030701">
    <property type="component" value="Unassembled WGS sequence"/>
</dbReference>
<reference evidence="6" key="1">
    <citation type="submission" date="2011-11" db="EMBL/GenBank/DDBJ databases">
        <title>The Genome Sequence of Fusarium oxysporum Cotton.</title>
        <authorList>
            <consortium name="The Broad Institute Genome Sequencing Platform"/>
            <person name="Ma L.-J."/>
            <person name="Gale L.R."/>
            <person name="Schwartz D.C."/>
            <person name="Zhou S."/>
            <person name="Corby-Kistler H."/>
            <person name="Young S.K."/>
            <person name="Zeng Q."/>
            <person name="Gargeya S."/>
            <person name="Fitzgerald M."/>
            <person name="Haas B."/>
            <person name="Abouelleil A."/>
            <person name="Alvarado L."/>
            <person name="Arachchi H.M."/>
            <person name="Berlin A."/>
            <person name="Brown A."/>
            <person name="Chapman S.B."/>
            <person name="Chen Z."/>
            <person name="Dunbar C."/>
            <person name="Freedman E."/>
            <person name="Gearin G."/>
            <person name="Goldberg J."/>
            <person name="Griggs A."/>
            <person name="Gujja S."/>
            <person name="Heiman D."/>
            <person name="Howarth C."/>
            <person name="Larson L."/>
            <person name="Lui A."/>
            <person name="MacDonald P.J.P."/>
            <person name="Montmayeur A."/>
            <person name="Murphy C."/>
            <person name="Neiman D."/>
            <person name="Pearson M."/>
            <person name="Priest M."/>
            <person name="Roberts A."/>
            <person name="Saif S."/>
            <person name="Shea T."/>
            <person name="Shenoy N."/>
            <person name="Sisk P."/>
            <person name="Stolte C."/>
            <person name="Sykes S."/>
            <person name="Wortman J."/>
            <person name="Nusbaum C."/>
            <person name="Birren B."/>
        </authorList>
    </citation>
    <scope>NUCLEOTIDE SEQUENCE [LARGE SCALE GENOMIC DNA]</scope>
    <source>
        <strain evidence="6">25433</strain>
    </source>
</reference>
<dbReference type="SUPFAM" id="SSF52540">
    <property type="entry name" value="P-loop containing nucleoside triphosphate hydrolases"/>
    <property type="match status" value="1"/>
</dbReference>
<organism evidence="6">
    <name type="scientific">Fusarium oxysporum f. sp. vasinfectum 25433</name>
    <dbReference type="NCBI Taxonomy" id="1089449"/>
    <lineage>
        <taxon>Eukaryota</taxon>
        <taxon>Fungi</taxon>
        <taxon>Dikarya</taxon>
        <taxon>Ascomycota</taxon>
        <taxon>Pezizomycotina</taxon>
        <taxon>Sordariomycetes</taxon>
        <taxon>Hypocreomycetidae</taxon>
        <taxon>Hypocreales</taxon>
        <taxon>Nectriaceae</taxon>
        <taxon>Fusarium</taxon>
        <taxon>Fusarium oxysporum species complex</taxon>
    </lineage>
</organism>
<sequence>MNRGVSGKVIVYAGSINRVERLGQEFNCPTYWNKVDTEEGKAKRIDEWMAGNRDEGGLIVATNALGMGMDVPDVRLVVHAGMPRQLRNFVQESGRAGRDGQKSEAVVVCGKWMVEDVSGGRQDTAKAHMPSIGTGWEGPTKEYVKGDGCRRVVLDLTDRPLVVWAKLPTYCTNYPAYQVLIQDLMARALLYQLPRVSGPDTRFDGPCPLVLGPDTRNHGPCTPRTPVTTDQMV</sequence>
<comment type="similarity">
    <text evidence="1">Belongs to the helicase family. RecQ subfamily.</text>
</comment>
<dbReference type="PROSITE" id="PS51194">
    <property type="entry name" value="HELICASE_CTER"/>
    <property type="match status" value="1"/>
</dbReference>
<dbReference type="OrthoDB" id="5425465at2759"/>
<dbReference type="PANTHER" id="PTHR13710:SF154">
    <property type="entry name" value="RECQ HELICASE, PUTATIVE (AFU_ORTHOLOGUE AFUA_6G14720)-RELATED"/>
    <property type="match status" value="1"/>
</dbReference>
<dbReference type="GO" id="GO:0005737">
    <property type="term" value="C:cytoplasm"/>
    <property type="evidence" value="ECO:0007669"/>
    <property type="project" value="TreeGrafter"/>
</dbReference>
<dbReference type="GO" id="GO:0043138">
    <property type="term" value="F:3'-5' DNA helicase activity"/>
    <property type="evidence" value="ECO:0007669"/>
    <property type="project" value="UniProtKB-EC"/>
</dbReference>
<dbReference type="InterPro" id="IPR001650">
    <property type="entry name" value="Helicase_C-like"/>
</dbReference>
<feature type="region of interest" description="Disordered" evidence="4">
    <location>
        <begin position="214"/>
        <end position="233"/>
    </location>
</feature>
<evidence type="ECO:0000256" key="3">
    <source>
        <dbReference type="ARBA" id="ARBA00034808"/>
    </source>
</evidence>
<reference evidence="6" key="2">
    <citation type="submission" date="2012-05" db="EMBL/GenBank/DDBJ databases">
        <title>The Genome Annotation of Fusarium oxysporum Cotton.</title>
        <authorList>
            <consortium name="The Broad Institute Genomics Platform"/>
            <person name="Ma L.-J."/>
            <person name="Corby-Kistler H."/>
            <person name="Broz K."/>
            <person name="Gale L.R."/>
            <person name="Jonkers W."/>
            <person name="O'Donnell K."/>
            <person name="Ploetz R."/>
            <person name="Steinberg C."/>
            <person name="Schwartz D.C."/>
            <person name="VanEtten H."/>
            <person name="Zhou S."/>
            <person name="Young S.K."/>
            <person name="Zeng Q."/>
            <person name="Gargeya S."/>
            <person name="Fitzgerald M."/>
            <person name="Abouelleil A."/>
            <person name="Alvarado L."/>
            <person name="Chapman S.B."/>
            <person name="Gainer-Dewar J."/>
            <person name="Goldberg J."/>
            <person name="Griggs A."/>
            <person name="Gujja S."/>
            <person name="Hansen M."/>
            <person name="Howarth C."/>
            <person name="Imamovic A."/>
            <person name="Ireland A."/>
            <person name="Larimer J."/>
            <person name="McCowan C."/>
            <person name="Murphy C."/>
            <person name="Pearson M."/>
            <person name="Poon T.W."/>
            <person name="Priest M."/>
            <person name="Roberts A."/>
            <person name="Saif S."/>
            <person name="Shea T."/>
            <person name="Sykes S."/>
            <person name="Wortman J."/>
            <person name="Nusbaum C."/>
            <person name="Birren B."/>
        </authorList>
    </citation>
    <scope>NUCLEOTIDE SEQUENCE</scope>
    <source>
        <strain evidence="6">25433</strain>
    </source>
</reference>
<comment type="catalytic activity">
    <reaction evidence="2">
        <text>Couples ATP hydrolysis with the unwinding of duplex DNA by translocating in the 3'-5' direction.</text>
        <dbReference type="EC" id="5.6.2.4"/>
    </reaction>
</comment>
<evidence type="ECO:0000259" key="5">
    <source>
        <dbReference type="PROSITE" id="PS51194"/>
    </source>
</evidence>
<dbReference type="AlphaFoldDB" id="X0KWL0"/>
<dbReference type="SMART" id="SM00490">
    <property type="entry name" value="HELICc"/>
    <property type="match status" value="1"/>
</dbReference>
<dbReference type="HOGENOM" id="CLU_1189959_0_0_1"/>
<evidence type="ECO:0000256" key="2">
    <source>
        <dbReference type="ARBA" id="ARBA00034617"/>
    </source>
</evidence>
<name>X0KWL0_FUSOX</name>
<feature type="domain" description="Helicase C-terminal" evidence="5">
    <location>
        <begin position="1"/>
        <end position="144"/>
    </location>
</feature>
<proteinExistence type="inferred from homology"/>
<evidence type="ECO:0000313" key="6">
    <source>
        <dbReference type="EMBL" id="EXM13172.1"/>
    </source>
</evidence>
<protein>
    <recommendedName>
        <fullName evidence="3">DNA 3'-5' helicase</fullName>
        <ecNumber evidence="3">5.6.2.4</ecNumber>
    </recommendedName>
</protein>
<dbReference type="Gene3D" id="3.40.50.300">
    <property type="entry name" value="P-loop containing nucleotide triphosphate hydrolases"/>
    <property type="match status" value="1"/>
</dbReference>
<dbReference type="PANTHER" id="PTHR13710">
    <property type="entry name" value="DNA HELICASE RECQ FAMILY MEMBER"/>
    <property type="match status" value="1"/>
</dbReference>
<dbReference type="GO" id="GO:0000724">
    <property type="term" value="P:double-strand break repair via homologous recombination"/>
    <property type="evidence" value="ECO:0007669"/>
    <property type="project" value="TreeGrafter"/>
</dbReference>
<evidence type="ECO:0000256" key="1">
    <source>
        <dbReference type="ARBA" id="ARBA00005446"/>
    </source>
</evidence>
<dbReference type="InterPro" id="IPR027417">
    <property type="entry name" value="P-loop_NTPase"/>
</dbReference>
<dbReference type="EC" id="5.6.2.4" evidence="3"/>
<dbReference type="Pfam" id="PF00271">
    <property type="entry name" value="Helicase_C"/>
    <property type="match status" value="1"/>
</dbReference>